<evidence type="ECO:0008006" key="3">
    <source>
        <dbReference type="Google" id="ProtNLM"/>
    </source>
</evidence>
<dbReference type="EMBL" id="JAFFPU010000032">
    <property type="protein sequence ID" value="MBM9577224.1"/>
    <property type="molecule type" value="Genomic_DNA"/>
</dbReference>
<protein>
    <recommendedName>
        <fullName evidence="3">Exo-alpha-sialidase</fullName>
    </recommendedName>
</protein>
<dbReference type="Proteomes" id="UP000724686">
    <property type="component" value="Unassembled WGS sequence"/>
</dbReference>
<dbReference type="RefSeq" id="WP_205279367.1">
    <property type="nucleotide sequence ID" value="NZ_JAFFPU010000032.1"/>
</dbReference>
<sequence>MKRFLLILLIILNSQCYKFEENPLDPNGIFGILRSILGKDQFGYTDFMKSKYYEFRKAGTNTFLSYARRTFDGTDDPRNRVDLILANENTTDLIPTNIPVVGAQYADMIGYGYNPSNASNKYSILFELGASDAVGNFTYQYYYWSGSVLPTAGSRMTFVKVDPSITGEKIIGFGTYNVGAAEKAVFCEKLPPSGSVSCYNVNSDFSGRLAIAGVPPVQCGIVGNNLAVGWCADSITGTSLSMFPTDGSATAFGAPAIMSMPASYKTAPYATFLGNFNFDVPNDFSESHFVEHNNGTIRITTVPGDLSSIATIVVPGNGQQAIVAVNGIADTDVIFPVRSFRVGTTTYLSLITNNSLGGFASYSFRTSDAGVNWAPVSFSGLTFPNAIDQGDPVPSQTSALASFGTNSGTEKIHIFINIEGESLKRYMSSNFGATWTLQETITPSPE</sequence>
<organism evidence="1 2">
    <name type="scientific">Leptospira ainlahdjerensis</name>
    <dbReference type="NCBI Taxonomy" id="2810033"/>
    <lineage>
        <taxon>Bacteria</taxon>
        <taxon>Pseudomonadati</taxon>
        <taxon>Spirochaetota</taxon>
        <taxon>Spirochaetia</taxon>
        <taxon>Leptospirales</taxon>
        <taxon>Leptospiraceae</taxon>
        <taxon>Leptospira</taxon>
    </lineage>
</organism>
<name>A0ABS2UAM8_9LEPT</name>
<evidence type="ECO:0000313" key="1">
    <source>
        <dbReference type="EMBL" id="MBM9577224.1"/>
    </source>
</evidence>
<gene>
    <name evidence="1" type="ORF">JWG45_08675</name>
</gene>
<keyword evidence="2" id="KW-1185">Reference proteome</keyword>
<dbReference type="SUPFAM" id="SSF50939">
    <property type="entry name" value="Sialidases"/>
    <property type="match status" value="1"/>
</dbReference>
<dbReference type="NCBIfam" id="NF047818">
    <property type="entry name" value="LIC11996_lipo"/>
    <property type="match status" value="1"/>
</dbReference>
<accession>A0ABS2UAM8</accession>
<reference evidence="1 2" key="1">
    <citation type="submission" date="2021-02" db="EMBL/GenBank/DDBJ databases">
        <title>Leptospira ainlahdjerensis sp. nov., Leptospira ainazelensis sp. nov., Leptospira abararensis sp. nov. and Leptospira chreensis sp. nov., four new species isolated from water sources in Algeria.</title>
        <authorList>
            <person name="Amara Korba A."/>
            <person name="Kainiu M."/>
            <person name="Vincent A.T."/>
            <person name="Mariet J.-F."/>
            <person name="Veyrier F.J."/>
            <person name="Goarant C."/>
            <person name="Picardeau M."/>
        </authorList>
    </citation>
    <scope>NUCLEOTIDE SEQUENCE [LARGE SCALE GENOMIC DNA]</scope>
    <source>
        <strain evidence="1 2">201903070</strain>
    </source>
</reference>
<proteinExistence type="predicted"/>
<comment type="caution">
    <text evidence="1">The sequence shown here is derived from an EMBL/GenBank/DDBJ whole genome shotgun (WGS) entry which is preliminary data.</text>
</comment>
<evidence type="ECO:0000313" key="2">
    <source>
        <dbReference type="Proteomes" id="UP000724686"/>
    </source>
</evidence>
<dbReference type="InterPro" id="IPR036278">
    <property type="entry name" value="Sialidase_sf"/>
</dbReference>